<evidence type="ECO:0000256" key="4">
    <source>
        <dbReference type="ARBA" id="ARBA00022839"/>
    </source>
</evidence>
<feature type="region of interest" description="Disordered" evidence="6">
    <location>
        <begin position="138"/>
        <end position="158"/>
    </location>
</feature>
<dbReference type="RefSeq" id="XP_062656345.1">
    <property type="nucleotide sequence ID" value="XM_062804256.1"/>
</dbReference>
<dbReference type="AlphaFoldDB" id="A0AAE0LPA4"/>
<feature type="region of interest" description="Disordered" evidence="6">
    <location>
        <begin position="85"/>
        <end position="113"/>
    </location>
</feature>
<dbReference type="PANTHER" id="PTHR12801:SF45">
    <property type="entry name" value="RNA EXONUCLEASE 4"/>
    <property type="match status" value="1"/>
</dbReference>
<name>A0AAE0LPA4_9PEZI</name>
<dbReference type="InterPro" id="IPR036397">
    <property type="entry name" value="RNaseH_sf"/>
</dbReference>
<feature type="compositionally biased region" description="Basic and acidic residues" evidence="6">
    <location>
        <begin position="327"/>
        <end position="348"/>
    </location>
</feature>
<organism evidence="8 9">
    <name type="scientific">Chaetomium fimeti</name>
    <dbReference type="NCBI Taxonomy" id="1854472"/>
    <lineage>
        <taxon>Eukaryota</taxon>
        <taxon>Fungi</taxon>
        <taxon>Dikarya</taxon>
        <taxon>Ascomycota</taxon>
        <taxon>Pezizomycotina</taxon>
        <taxon>Sordariomycetes</taxon>
        <taxon>Sordariomycetidae</taxon>
        <taxon>Sordariales</taxon>
        <taxon>Chaetomiaceae</taxon>
        <taxon>Chaetomium</taxon>
    </lineage>
</organism>
<sequence>MTQSGAFSTLKEGAVGTPIALNDDTLKHLNSLVFSTAALKRAGYVVEKLTDSELEQKRRCMSCGIRIGKPPRIRYHNTNPVAEIQQPKAEGSEPPASEDATHPGADIAKPRPPRCNFHPGKVVYKTWTCCKKHVSEDPCTGKEDHDVQDDRNGTNEKRWQFHPTASGVTTKHRVAVAIDCEMGTAFDGESELIRLTVVDYFTGKALIDSLVYPDIPMKHFNTRWSGITRGDMERSRRERKCIMGRDAARTAIFRYVGPSTIVVGHGAQSDLLCLRWIHHRVVDSLLVESAQRKEAELKAEEEKKKKEEEEARQRAELMEGDESDGGVEIKEGGEPGKDAEVQEGDKRRQGGPGDNKTRRKNNPDGMSLKALAMKHLGRAIQVGKKGHDSLEDALAARDLVHAYITGLASSATLIDVSTSGKAA</sequence>
<comment type="function">
    <text evidence="5">Exoribonuclease involved in ribosome biosynthesis. Involved in the processing of ITS1, the internal transcribed spacer localized between the 18S and 5.8S rRNAs.</text>
</comment>
<dbReference type="Proteomes" id="UP001278766">
    <property type="component" value="Unassembled WGS sequence"/>
</dbReference>
<accession>A0AAE0LPA4</accession>
<evidence type="ECO:0000256" key="1">
    <source>
        <dbReference type="ARBA" id="ARBA00022552"/>
    </source>
</evidence>
<protein>
    <recommendedName>
        <fullName evidence="7">Exonuclease domain-containing protein</fullName>
    </recommendedName>
</protein>
<dbReference type="GO" id="GO:0005634">
    <property type="term" value="C:nucleus"/>
    <property type="evidence" value="ECO:0007669"/>
    <property type="project" value="TreeGrafter"/>
</dbReference>
<keyword evidence="3" id="KW-0378">Hydrolase</keyword>
<dbReference type="EMBL" id="JAUEPN010000006">
    <property type="protein sequence ID" value="KAK3292831.1"/>
    <property type="molecule type" value="Genomic_DNA"/>
</dbReference>
<evidence type="ECO:0000259" key="7">
    <source>
        <dbReference type="SMART" id="SM00479"/>
    </source>
</evidence>
<comment type="caution">
    <text evidence="8">The sequence shown here is derived from an EMBL/GenBank/DDBJ whole genome shotgun (WGS) entry which is preliminary data.</text>
</comment>
<dbReference type="SMART" id="SM00479">
    <property type="entry name" value="EXOIII"/>
    <property type="match status" value="1"/>
</dbReference>
<evidence type="ECO:0000256" key="2">
    <source>
        <dbReference type="ARBA" id="ARBA00022722"/>
    </source>
</evidence>
<dbReference type="SUPFAM" id="SSF53098">
    <property type="entry name" value="Ribonuclease H-like"/>
    <property type="match status" value="1"/>
</dbReference>
<dbReference type="GeneID" id="87841204"/>
<dbReference type="PANTHER" id="PTHR12801">
    <property type="entry name" value="RNA EXONUCLEASE REXO1 / RECO3 FAMILY MEMBER-RELATED"/>
    <property type="match status" value="1"/>
</dbReference>
<evidence type="ECO:0000313" key="8">
    <source>
        <dbReference type="EMBL" id="KAK3292831.1"/>
    </source>
</evidence>
<reference evidence="8" key="2">
    <citation type="submission" date="2023-06" db="EMBL/GenBank/DDBJ databases">
        <authorList>
            <consortium name="Lawrence Berkeley National Laboratory"/>
            <person name="Haridas S."/>
            <person name="Hensen N."/>
            <person name="Bonometti L."/>
            <person name="Westerberg I."/>
            <person name="Brannstrom I.O."/>
            <person name="Guillou S."/>
            <person name="Cros-Aarteil S."/>
            <person name="Calhoun S."/>
            <person name="Kuo A."/>
            <person name="Mondo S."/>
            <person name="Pangilinan J."/>
            <person name="Riley R."/>
            <person name="Labutti K."/>
            <person name="Andreopoulos B."/>
            <person name="Lipzen A."/>
            <person name="Chen C."/>
            <person name="Yanf M."/>
            <person name="Daum C."/>
            <person name="Ng V."/>
            <person name="Clum A."/>
            <person name="Steindorff A."/>
            <person name="Ohm R."/>
            <person name="Martin F."/>
            <person name="Silar P."/>
            <person name="Natvig D."/>
            <person name="Lalanne C."/>
            <person name="Gautier V."/>
            <person name="Ament-Velasquez S.L."/>
            <person name="Kruys A."/>
            <person name="Hutchinson M.I."/>
            <person name="Powell A.J."/>
            <person name="Barry K."/>
            <person name="Miller A.N."/>
            <person name="Grigoriev I.V."/>
            <person name="Debuchy R."/>
            <person name="Gladieux P."/>
            <person name="Thoren M.H."/>
            <person name="Johannesson H."/>
        </authorList>
    </citation>
    <scope>NUCLEOTIDE SEQUENCE</scope>
    <source>
        <strain evidence="8">CBS 168.71</strain>
    </source>
</reference>
<evidence type="ECO:0000313" key="9">
    <source>
        <dbReference type="Proteomes" id="UP001278766"/>
    </source>
</evidence>
<dbReference type="Gene3D" id="3.30.420.10">
    <property type="entry name" value="Ribonuclease H-like superfamily/Ribonuclease H"/>
    <property type="match status" value="1"/>
</dbReference>
<keyword evidence="1" id="KW-0698">rRNA processing</keyword>
<keyword evidence="9" id="KW-1185">Reference proteome</keyword>
<evidence type="ECO:0000256" key="3">
    <source>
        <dbReference type="ARBA" id="ARBA00022801"/>
    </source>
</evidence>
<dbReference type="InterPro" id="IPR047021">
    <property type="entry name" value="REXO1/3/4-like"/>
</dbReference>
<dbReference type="InterPro" id="IPR013520">
    <property type="entry name" value="Ribonucl_H"/>
</dbReference>
<proteinExistence type="predicted"/>
<dbReference type="InterPro" id="IPR012337">
    <property type="entry name" value="RNaseH-like_sf"/>
</dbReference>
<feature type="domain" description="Exonuclease" evidence="7">
    <location>
        <begin position="174"/>
        <end position="409"/>
    </location>
</feature>
<feature type="compositionally biased region" description="Basic and acidic residues" evidence="6">
    <location>
        <begin position="297"/>
        <end position="317"/>
    </location>
</feature>
<evidence type="ECO:0000256" key="5">
    <source>
        <dbReference type="ARBA" id="ARBA00025599"/>
    </source>
</evidence>
<dbReference type="GO" id="GO:0004527">
    <property type="term" value="F:exonuclease activity"/>
    <property type="evidence" value="ECO:0007669"/>
    <property type="project" value="UniProtKB-KW"/>
</dbReference>
<feature type="region of interest" description="Disordered" evidence="6">
    <location>
        <begin position="297"/>
        <end position="365"/>
    </location>
</feature>
<keyword evidence="2" id="KW-0540">Nuclease</keyword>
<dbReference type="GO" id="GO:0003676">
    <property type="term" value="F:nucleic acid binding"/>
    <property type="evidence" value="ECO:0007669"/>
    <property type="project" value="InterPro"/>
</dbReference>
<evidence type="ECO:0000256" key="6">
    <source>
        <dbReference type="SAM" id="MobiDB-lite"/>
    </source>
</evidence>
<dbReference type="CDD" id="cd06137">
    <property type="entry name" value="DEDDh_RNase"/>
    <property type="match status" value="1"/>
</dbReference>
<gene>
    <name evidence="8" type="ORF">B0H64DRAFT_402899</name>
</gene>
<dbReference type="GO" id="GO:0006364">
    <property type="term" value="P:rRNA processing"/>
    <property type="evidence" value="ECO:0007669"/>
    <property type="project" value="UniProtKB-KW"/>
</dbReference>
<dbReference type="GO" id="GO:0000027">
    <property type="term" value="P:ribosomal large subunit assembly"/>
    <property type="evidence" value="ECO:0007669"/>
    <property type="project" value="TreeGrafter"/>
</dbReference>
<keyword evidence="4" id="KW-0269">Exonuclease</keyword>
<reference evidence="8" key="1">
    <citation type="journal article" date="2023" name="Mol. Phylogenet. Evol.">
        <title>Genome-scale phylogeny and comparative genomics of the fungal order Sordariales.</title>
        <authorList>
            <person name="Hensen N."/>
            <person name="Bonometti L."/>
            <person name="Westerberg I."/>
            <person name="Brannstrom I.O."/>
            <person name="Guillou S."/>
            <person name="Cros-Aarteil S."/>
            <person name="Calhoun S."/>
            <person name="Haridas S."/>
            <person name="Kuo A."/>
            <person name="Mondo S."/>
            <person name="Pangilinan J."/>
            <person name="Riley R."/>
            <person name="LaButti K."/>
            <person name="Andreopoulos B."/>
            <person name="Lipzen A."/>
            <person name="Chen C."/>
            <person name="Yan M."/>
            <person name="Daum C."/>
            <person name="Ng V."/>
            <person name="Clum A."/>
            <person name="Steindorff A."/>
            <person name="Ohm R.A."/>
            <person name="Martin F."/>
            <person name="Silar P."/>
            <person name="Natvig D.O."/>
            <person name="Lalanne C."/>
            <person name="Gautier V."/>
            <person name="Ament-Velasquez S.L."/>
            <person name="Kruys A."/>
            <person name="Hutchinson M.I."/>
            <person name="Powell A.J."/>
            <person name="Barry K."/>
            <person name="Miller A.N."/>
            <person name="Grigoriev I.V."/>
            <person name="Debuchy R."/>
            <person name="Gladieux P."/>
            <person name="Hiltunen Thoren M."/>
            <person name="Johannesson H."/>
        </authorList>
    </citation>
    <scope>NUCLEOTIDE SEQUENCE</scope>
    <source>
        <strain evidence="8">CBS 168.71</strain>
    </source>
</reference>